<keyword evidence="1" id="KW-0732">Signal</keyword>
<dbReference type="RefSeq" id="WP_155039396.1">
    <property type="nucleotide sequence ID" value="NZ_JBHGCD010000003.1"/>
</dbReference>
<feature type="signal peptide" evidence="1">
    <location>
        <begin position="1"/>
        <end position="23"/>
    </location>
</feature>
<dbReference type="EMBL" id="WMIG01000003">
    <property type="protein sequence ID" value="MTH59459.1"/>
    <property type="molecule type" value="Genomic_DNA"/>
</dbReference>
<dbReference type="Proteomes" id="UP000449846">
    <property type="component" value="Unassembled WGS sequence"/>
</dbReference>
<keyword evidence="3" id="KW-1185">Reference proteome</keyword>
<evidence type="ECO:0000313" key="3">
    <source>
        <dbReference type="Proteomes" id="UP000449846"/>
    </source>
</evidence>
<sequence length="209" mass="21685">MRGHPLISLLLAGLLGCAPVAQIADPGVAELSELQTLAAAGDRQAIADHTPTCRIAQPGCPQVHEMTADACLALAQQAMAARQTAEAARRAACAESRYRDLSGASVQLRGLEALRLQRETARSPEAAGFNRQLQARAGAVSDPAAGYYWASAVDWRRQFGSDKPSCAELVEAQSRANAAATAASAPADQRGAARSLAARLAAPAQGCSR</sequence>
<comment type="caution">
    <text evidence="2">The sequence shown here is derived from an EMBL/GenBank/DDBJ whole genome shotgun (WGS) entry which is preliminary data.</text>
</comment>
<dbReference type="AlphaFoldDB" id="A0A844HK82"/>
<protein>
    <recommendedName>
        <fullName evidence="4">DUF1311 domain-containing protein</fullName>
    </recommendedName>
</protein>
<dbReference type="PROSITE" id="PS51257">
    <property type="entry name" value="PROKAR_LIPOPROTEIN"/>
    <property type="match status" value="1"/>
</dbReference>
<name>A0A844HK82_9RHOB</name>
<organism evidence="2 3">
    <name type="scientific">Paracoccus litorisediminis</name>
    <dbReference type="NCBI Taxonomy" id="2006130"/>
    <lineage>
        <taxon>Bacteria</taxon>
        <taxon>Pseudomonadati</taxon>
        <taxon>Pseudomonadota</taxon>
        <taxon>Alphaproteobacteria</taxon>
        <taxon>Rhodobacterales</taxon>
        <taxon>Paracoccaceae</taxon>
        <taxon>Paracoccus</taxon>
    </lineage>
</organism>
<feature type="chain" id="PRO_5032848978" description="DUF1311 domain-containing protein" evidence="1">
    <location>
        <begin position="24"/>
        <end position="209"/>
    </location>
</feature>
<accession>A0A844HK82</accession>
<evidence type="ECO:0000256" key="1">
    <source>
        <dbReference type="SAM" id="SignalP"/>
    </source>
</evidence>
<reference evidence="2 3" key="1">
    <citation type="submission" date="2019-11" db="EMBL/GenBank/DDBJ databases">
        <authorList>
            <person name="Dong K."/>
        </authorList>
    </citation>
    <scope>NUCLEOTIDE SEQUENCE [LARGE SCALE GENOMIC DNA]</scope>
    <source>
        <strain evidence="2 3">NBRC 112902</strain>
    </source>
</reference>
<dbReference type="OrthoDB" id="7779227at2"/>
<proteinExistence type="predicted"/>
<evidence type="ECO:0008006" key="4">
    <source>
        <dbReference type="Google" id="ProtNLM"/>
    </source>
</evidence>
<evidence type="ECO:0000313" key="2">
    <source>
        <dbReference type="EMBL" id="MTH59459.1"/>
    </source>
</evidence>
<gene>
    <name evidence="2" type="ORF">GL300_09555</name>
</gene>